<dbReference type="InterPro" id="IPR052337">
    <property type="entry name" value="SAT4-like"/>
</dbReference>
<feature type="domain" description="Rhodopsin" evidence="8">
    <location>
        <begin position="31"/>
        <end position="271"/>
    </location>
</feature>
<evidence type="ECO:0000313" key="10">
    <source>
        <dbReference type="Proteomes" id="UP000034182"/>
    </source>
</evidence>
<comment type="subcellular location">
    <subcellularLocation>
        <location evidence="1">Membrane</location>
        <topology evidence="1">Multi-pass membrane protein</topology>
    </subcellularLocation>
</comment>
<keyword evidence="2 7" id="KW-0812">Transmembrane</keyword>
<feature type="transmembrane region" description="Helical" evidence="7">
    <location>
        <begin position="207"/>
        <end position="229"/>
    </location>
</feature>
<name>A0A0G2EHZ7_9PEZI</name>
<evidence type="ECO:0000256" key="1">
    <source>
        <dbReference type="ARBA" id="ARBA00004141"/>
    </source>
</evidence>
<comment type="similarity">
    <text evidence="5">Belongs to the SAT4 family.</text>
</comment>
<reference evidence="9 10" key="2">
    <citation type="submission" date="2015-05" db="EMBL/GenBank/DDBJ databases">
        <title>Distinctive expansion of gene families associated with plant cell wall degradation and secondary metabolism in the genomes of grapevine trunk pathogens.</title>
        <authorList>
            <person name="Lawrence D.P."/>
            <person name="Travadon R."/>
            <person name="Rolshausen P.E."/>
            <person name="Baumgartner K."/>
        </authorList>
    </citation>
    <scope>NUCLEOTIDE SEQUENCE [LARGE SCALE GENOMIC DNA]</scope>
    <source>
        <strain evidence="9">DS831</strain>
    </source>
</reference>
<feature type="region of interest" description="Disordered" evidence="6">
    <location>
        <begin position="417"/>
        <end position="505"/>
    </location>
</feature>
<evidence type="ECO:0000313" key="9">
    <source>
        <dbReference type="EMBL" id="KKY22024.1"/>
    </source>
</evidence>
<evidence type="ECO:0000256" key="7">
    <source>
        <dbReference type="SAM" id="Phobius"/>
    </source>
</evidence>
<reference evidence="9 10" key="1">
    <citation type="submission" date="2015-03" db="EMBL/GenBank/DDBJ databases">
        <authorList>
            <person name="Morales-Cruz A."/>
            <person name="Amrine K.C."/>
            <person name="Cantu D."/>
        </authorList>
    </citation>
    <scope>NUCLEOTIDE SEQUENCE [LARGE SCALE GENOMIC DNA]</scope>
    <source>
        <strain evidence="9">DS831</strain>
    </source>
</reference>
<feature type="region of interest" description="Disordered" evidence="6">
    <location>
        <begin position="360"/>
        <end position="385"/>
    </location>
</feature>
<dbReference type="AlphaFoldDB" id="A0A0G2EHZ7"/>
<keyword evidence="3 7" id="KW-1133">Transmembrane helix</keyword>
<sequence length="505" mass="56370">MANYQPHETQTAMILAVQIPTLAIMLLVLAARFLDRAYFTGRLLASDWLIIPASFFVVACNAILMAGLSTGMSWHVWDIKEDWVITDLKLTLAYRPLFGTSAALMKISICLTYMHLFPQSKVNMWFCRCMIAYCAIAGVIFIFITTFACNPVSEFWNPFGLHRNCRNEEEILMAAVIQKATSEVIVFAWPVYFIWTLKLARTVRVGLSILFSAGSVVSAIGLVKIWYVWYTYTHGGGDISWHTVRLMLIETVELNLCLICACLPHVKRIIKMLCCFRLRRRDRMTSEVRDNNAAAVTAADDAAGAYQHKTLTIDFADVQYPAPIPLRPLARRRSDPFSISDFTNADPPLPRSTTLASLRSAGSVTMPDAPRPQLRPSSPWSSPHSYRPRLVAPRMVAPSADFDVTETIHAIYRSGSLSSRLTGGDVPPQPVQQSAPPSQHEYASPPQSPPQVRQKRRTPKQKQGSPSLPRSPGSMNLRREVPPPRPPPKYRGAKAEGGGLDDDRE</sequence>
<evidence type="ECO:0000256" key="3">
    <source>
        <dbReference type="ARBA" id="ARBA00022989"/>
    </source>
</evidence>
<keyword evidence="4 7" id="KW-0472">Membrane</keyword>
<dbReference type="Pfam" id="PF20684">
    <property type="entry name" value="Fung_rhodopsin"/>
    <property type="match status" value="1"/>
</dbReference>
<proteinExistence type="inferred from homology"/>
<evidence type="ECO:0000256" key="2">
    <source>
        <dbReference type="ARBA" id="ARBA00022692"/>
    </source>
</evidence>
<evidence type="ECO:0000259" key="8">
    <source>
        <dbReference type="Pfam" id="PF20684"/>
    </source>
</evidence>
<gene>
    <name evidence="9" type="ORF">UCDDS831_g03860</name>
</gene>
<feature type="transmembrane region" description="Helical" evidence="7">
    <location>
        <begin position="129"/>
        <end position="148"/>
    </location>
</feature>
<dbReference type="PANTHER" id="PTHR33048">
    <property type="entry name" value="PTH11-LIKE INTEGRAL MEMBRANE PROTEIN (AFU_ORTHOLOGUE AFUA_5G11245)"/>
    <property type="match status" value="1"/>
</dbReference>
<evidence type="ECO:0000256" key="6">
    <source>
        <dbReference type="SAM" id="MobiDB-lite"/>
    </source>
</evidence>
<dbReference type="PANTHER" id="PTHR33048:SF129">
    <property type="entry name" value="INTEGRAL MEMBRANE PROTEIN-RELATED"/>
    <property type="match status" value="1"/>
</dbReference>
<evidence type="ECO:0000256" key="5">
    <source>
        <dbReference type="ARBA" id="ARBA00038359"/>
    </source>
</evidence>
<dbReference type="InterPro" id="IPR049326">
    <property type="entry name" value="Rhodopsin_dom_fungi"/>
</dbReference>
<evidence type="ECO:0000256" key="4">
    <source>
        <dbReference type="ARBA" id="ARBA00023136"/>
    </source>
</evidence>
<feature type="transmembrane region" description="Helical" evidence="7">
    <location>
        <begin position="12"/>
        <end position="34"/>
    </location>
</feature>
<dbReference type="GO" id="GO:0016020">
    <property type="term" value="C:membrane"/>
    <property type="evidence" value="ECO:0007669"/>
    <property type="project" value="UniProtKB-SubCell"/>
</dbReference>
<feature type="compositionally biased region" description="Polar residues" evidence="6">
    <location>
        <begin position="375"/>
        <end position="384"/>
    </location>
</feature>
<dbReference type="EMBL" id="LAQI01000079">
    <property type="protein sequence ID" value="KKY22024.1"/>
    <property type="molecule type" value="Genomic_DNA"/>
</dbReference>
<accession>A0A0G2EHZ7</accession>
<organism evidence="9 10">
    <name type="scientific">Diplodia seriata</name>
    <dbReference type="NCBI Taxonomy" id="420778"/>
    <lineage>
        <taxon>Eukaryota</taxon>
        <taxon>Fungi</taxon>
        <taxon>Dikarya</taxon>
        <taxon>Ascomycota</taxon>
        <taxon>Pezizomycotina</taxon>
        <taxon>Dothideomycetes</taxon>
        <taxon>Dothideomycetes incertae sedis</taxon>
        <taxon>Botryosphaeriales</taxon>
        <taxon>Botryosphaeriaceae</taxon>
        <taxon>Diplodia</taxon>
    </lineage>
</organism>
<feature type="transmembrane region" description="Helical" evidence="7">
    <location>
        <begin position="171"/>
        <end position="195"/>
    </location>
</feature>
<feature type="compositionally biased region" description="Low complexity" evidence="6">
    <location>
        <begin position="417"/>
        <end position="439"/>
    </location>
</feature>
<dbReference type="Proteomes" id="UP000034182">
    <property type="component" value="Unassembled WGS sequence"/>
</dbReference>
<comment type="caution">
    <text evidence="9">The sequence shown here is derived from an EMBL/GenBank/DDBJ whole genome shotgun (WGS) entry which is preliminary data.</text>
</comment>
<feature type="transmembrane region" description="Helical" evidence="7">
    <location>
        <begin position="55"/>
        <end position="77"/>
    </location>
</feature>
<protein>
    <recommendedName>
        <fullName evidence="8">Rhodopsin domain-containing protein</fullName>
    </recommendedName>
</protein>
<feature type="transmembrane region" description="Helical" evidence="7">
    <location>
        <begin position="241"/>
        <end position="263"/>
    </location>
</feature>